<proteinExistence type="predicted"/>
<evidence type="ECO:0000313" key="1">
    <source>
        <dbReference type="EMBL" id="MFH8586577.1"/>
    </source>
</evidence>
<comment type="caution">
    <text evidence="1">The sequence shown here is derived from an EMBL/GenBank/DDBJ whole genome shotgun (WGS) entry which is preliminary data.</text>
</comment>
<dbReference type="EMBL" id="JBIRGH010000011">
    <property type="protein sequence ID" value="MFH8586577.1"/>
    <property type="molecule type" value="Genomic_DNA"/>
</dbReference>
<reference evidence="1 2" key="1">
    <citation type="submission" date="2024-10" db="EMBL/GenBank/DDBJ databases">
        <title>The Natural Products Discovery Center: Release of the First 8490 Sequenced Strains for Exploring Actinobacteria Biosynthetic Diversity.</title>
        <authorList>
            <person name="Kalkreuter E."/>
            <person name="Kautsar S.A."/>
            <person name="Yang D."/>
            <person name="Bader C.D."/>
            <person name="Teijaro C.N."/>
            <person name="Fluegel L."/>
            <person name="Davis C.M."/>
            <person name="Simpson J.R."/>
            <person name="Lauterbach L."/>
            <person name="Steele A.D."/>
            <person name="Gui C."/>
            <person name="Meng S."/>
            <person name="Li G."/>
            <person name="Viehrig K."/>
            <person name="Ye F."/>
            <person name="Su P."/>
            <person name="Kiefer A.F."/>
            <person name="Nichols A."/>
            <person name="Cepeda A.J."/>
            <person name="Yan W."/>
            <person name="Fan B."/>
            <person name="Jiang Y."/>
            <person name="Adhikari A."/>
            <person name="Zheng C.-J."/>
            <person name="Schuster L."/>
            <person name="Cowan T.M."/>
            <person name="Smanski M.J."/>
            <person name="Chevrette M.G."/>
            <person name="De Carvalho L.P.S."/>
            <person name="Shen B."/>
        </authorList>
    </citation>
    <scope>NUCLEOTIDE SEQUENCE [LARGE SCALE GENOMIC DNA]</scope>
    <source>
        <strain evidence="1 2">NPDC018013</strain>
    </source>
</reference>
<name>A0ABW7REU2_9ACTN</name>
<evidence type="ECO:0000313" key="2">
    <source>
        <dbReference type="Proteomes" id="UP001610990"/>
    </source>
</evidence>
<organism evidence="1 2">
    <name type="scientific">Streptomyces celluloflavus</name>
    <dbReference type="NCBI Taxonomy" id="58344"/>
    <lineage>
        <taxon>Bacteria</taxon>
        <taxon>Bacillati</taxon>
        <taxon>Actinomycetota</taxon>
        <taxon>Actinomycetes</taxon>
        <taxon>Kitasatosporales</taxon>
        <taxon>Streptomycetaceae</taxon>
        <taxon>Streptomyces</taxon>
    </lineage>
</organism>
<keyword evidence="2" id="KW-1185">Reference proteome</keyword>
<dbReference type="Proteomes" id="UP001610990">
    <property type="component" value="Unassembled WGS sequence"/>
</dbReference>
<sequence length="160" mass="18110">MAFVFTGKTAAQHEGRIQRLEQAARAYFAGTRHRGEEFTAVDYHQAVPVVVTELERIAADPVGAAGAVWRRLGRDEWQTLSEALDNPDGDRLYAVQPREARRRQAEREAAHREAQRPVCMRCEAKFTDDRWQETTRPSWPGEWGRLYGVVCGGSRRPCGG</sequence>
<dbReference type="RefSeq" id="WP_397673641.1">
    <property type="nucleotide sequence ID" value="NZ_JBIRFW010000003.1"/>
</dbReference>
<accession>A0ABW7REU2</accession>
<protein>
    <submittedName>
        <fullName evidence="1">Uncharacterized protein</fullName>
    </submittedName>
</protein>
<gene>
    <name evidence="1" type="ORF">ACH4GP_19625</name>
</gene>